<evidence type="ECO:0000256" key="2">
    <source>
        <dbReference type="ARBA" id="ARBA00010663"/>
    </source>
</evidence>
<feature type="transmembrane region" description="Helical" evidence="17">
    <location>
        <begin position="657"/>
        <end position="678"/>
    </location>
</feature>
<dbReference type="InterPro" id="IPR001611">
    <property type="entry name" value="Leu-rich_rpt"/>
</dbReference>
<dbReference type="InterPro" id="IPR036055">
    <property type="entry name" value="LDL_receptor-like_sf"/>
</dbReference>
<comment type="caution">
    <text evidence="14">Lacks conserved residue(s) required for the propagation of feature annotation.</text>
</comment>
<dbReference type="InterPro" id="IPR017452">
    <property type="entry name" value="GPCR_Rhodpsn_7TM"/>
</dbReference>
<evidence type="ECO:0000256" key="17">
    <source>
        <dbReference type="SAM" id="Phobius"/>
    </source>
</evidence>
<accession>A0AAN7PRT0</accession>
<dbReference type="InterPro" id="IPR032675">
    <property type="entry name" value="LRR_dom_sf"/>
</dbReference>
<dbReference type="PROSITE" id="PS50068">
    <property type="entry name" value="LDLRA_2"/>
    <property type="match status" value="1"/>
</dbReference>
<dbReference type="Gene3D" id="1.20.1070.10">
    <property type="entry name" value="Rhodopsin 7-helix transmembrane proteins"/>
    <property type="match status" value="1"/>
</dbReference>
<feature type="domain" description="G-protein coupled receptors family 1 profile" evidence="18">
    <location>
        <begin position="419"/>
        <end position="690"/>
    </location>
</feature>
<dbReference type="PROSITE" id="PS00237">
    <property type="entry name" value="G_PROTEIN_RECEP_F1_1"/>
    <property type="match status" value="1"/>
</dbReference>
<evidence type="ECO:0000256" key="12">
    <source>
        <dbReference type="ARBA" id="ARBA00023180"/>
    </source>
</evidence>
<sequence>MMCRKKASASPKSGENVDFGGDEFQNKSLNSCSEGYFQCHNSTICIPQIENCDGKFDCENGSDEWDCADEEGSKYWDHLFRKNPSAEHEDLDQKCVLNYNGTCICRSRVILCQHMGLKKPPDDLPRAQVDLLDFSGNSFGAITPILLKSIPHQLSSLVLRQCSITELHQRSFSKLSNLKSLYLDSNDLIFFPANVFPKRNELTSLIIRRNKLNYVDVDAFRYLTGLLELPISKKIERKIIEPKTKPKKQKRMGSESGESSEDEDAIYLYLNANKIKVVTTTTFPPMSLITLSLAENFLESLDLGTFSSAPTLKNLFLSDNRIHVLSRGIFRSLDNLVSLNLHGNGINSIEMGVFEDVRNLTSLYLGKNAFRRLPKDLLQPLDKLQYIYFDRFEMCLTASHVRVCEPKGDGISSQEHLLDNPVLRTILLGRLIAPTNNVVHSLYIRNLALSDLLMGIYLFTIASADHHYRGEYIQHEYDWRHSTLCNICGFLSTLSCESSVLILSLVTWDRFISVTQPLARKQPSAKAALVTLVFLWIVAVIVAAAPLSTIADNYFGDEFYGSNGVCLSLHIHDPYDKGWEYSAAMFVFVNTIALVFICYAYCRMIREIRASTIACRSTRQSQDRDKVAQRFGVIILTDCLCWVPVICVKLAALSAILVLPINSALNPILYTLTTTVFIKQMQKIVNARIFKKKRSERHGSDSAHSTSFLQRGNGSRLSFFYRGNQSSLNTTRTSWKQSTAV</sequence>
<dbReference type="SUPFAM" id="SSF52058">
    <property type="entry name" value="L domain-like"/>
    <property type="match status" value="1"/>
</dbReference>
<keyword evidence="8 15" id="KW-0297">G-protein coupled receptor</keyword>
<evidence type="ECO:0000256" key="4">
    <source>
        <dbReference type="ARBA" id="ARBA00022614"/>
    </source>
</evidence>
<evidence type="ECO:0000256" key="11">
    <source>
        <dbReference type="ARBA" id="ARBA00023170"/>
    </source>
</evidence>
<dbReference type="GO" id="GO:0009755">
    <property type="term" value="P:hormone-mediated signaling pathway"/>
    <property type="evidence" value="ECO:0007669"/>
    <property type="project" value="TreeGrafter"/>
</dbReference>
<evidence type="ECO:0000256" key="1">
    <source>
        <dbReference type="ARBA" id="ARBA00004651"/>
    </source>
</evidence>
<comment type="subcellular location">
    <subcellularLocation>
        <location evidence="1">Cell membrane</location>
        <topology evidence="1">Multi-pass membrane protein</topology>
    </subcellularLocation>
</comment>
<keyword evidence="4" id="KW-0433">Leucine-rich repeat</keyword>
<evidence type="ECO:0000256" key="8">
    <source>
        <dbReference type="ARBA" id="ARBA00023040"/>
    </source>
</evidence>
<dbReference type="SUPFAM" id="SSF57424">
    <property type="entry name" value="LDL receptor-like module"/>
    <property type="match status" value="1"/>
</dbReference>
<keyword evidence="10 14" id="KW-1015">Disulfide bond</keyword>
<feature type="transmembrane region" description="Helical" evidence="17">
    <location>
        <begin position="631"/>
        <end position="651"/>
    </location>
</feature>
<dbReference type="PRINTS" id="PR01739">
    <property type="entry name" value="RELAXINR"/>
</dbReference>
<evidence type="ECO:0000256" key="5">
    <source>
        <dbReference type="ARBA" id="ARBA00022692"/>
    </source>
</evidence>
<dbReference type="InterPro" id="IPR023415">
    <property type="entry name" value="LDLR_class-A_CS"/>
</dbReference>
<protein>
    <recommendedName>
        <fullName evidence="18">G-protein coupled receptors family 1 profile domain-containing protein</fullName>
    </recommendedName>
</protein>
<dbReference type="GO" id="GO:0007189">
    <property type="term" value="P:adenylate cyclase-activating G protein-coupled receptor signaling pathway"/>
    <property type="evidence" value="ECO:0007669"/>
    <property type="project" value="TreeGrafter"/>
</dbReference>
<keyword evidence="11 15" id="KW-0675">Receptor</keyword>
<dbReference type="Gene3D" id="4.10.400.10">
    <property type="entry name" value="Low-density Lipoprotein Receptor"/>
    <property type="match status" value="1"/>
</dbReference>
<evidence type="ECO:0000259" key="18">
    <source>
        <dbReference type="PROSITE" id="PS50262"/>
    </source>
</evidence>
<keyword evidence="5 15" id="KW-0812">Transmembrane</keyword>
<evidence type="ECO:0000256" key="7">
    <source>
        <dbReference type="ARBA" id="ARBA00022989"/>
    </source>
</evidence>
<evidence type="ECO:0000256" key="14">
    <source>
        <dbReference type="PROSITE-ProRule" id="PRU00124"/>
    </source>
</evidence>
<dbReference type="Gene3D" id="3.80.10.10">
    <property type="entry name" value="Ribonuclease Inhibitor"/>
    <property type="match status" value="2"/>
</dbReference>
<dbReference type="InterPro" id="IPR002172">
    <property type="entry name" value="LDrepeatLR_classA_rpt"/>
</dbReference>
<comment type="similarity">
    <text evidence="2 15">Belongs to the G-protein coupled receptor 1 family.</text>
</comment>
<evidence type="ECO:0000256" key="13">
    <source>
        <dbReference type="ARBA" id="ARBA00023224"/>
    </source>
</evidence>
<dbReference type="SMART" id="SM00192">
    <property type="entry name" value="LDLa"/>
    <property type="match status" value="1"/>
</dbReference>
<reference evidence="20" key="1">
    <citation type="submission" date="2023-01" db="EMBL/GenBank/DDBJ databases">
        <title>Key to firefly adult light organ development and bioluminescence: homeobox transcription factors regulate luciferase expression and transportation to peroxisome.</title>
        <authorList>
            <person name="Fu X."/>
        </authorList>
    </citation>
    <scope>NUCLEOTIDE SEQUENCE [LARGE SCALE GENOMIC DNA]</scope>
</reference>
<gene>
    <name evidence="19" type="ORF">RN001_004052</name>
</gene>
<feature type="transmembrane region" description="Helical" evidence="17">
    <location>
        <begin position="529"/>
        <end position="551"/>
    </location>
</feature>
<evidence type="ECO:0000313" key="19">
    <source>
        <dbReference type="EMBL" id="KAK4887781.1"/>
    </source>
</evidence>
<keyword evidence="9 17" id="KW-0472">Membrane</keyword>
<organism evidence="19 20">
    <name type="scientific">Aquatica leii</name>
    <dbReference type="NCBI Taxonomy" id="1421715"/>
    <lineage>
        <taxon>Eukaryota</taxon>
        <taxon>Metazoa</taxon>
        <taxon>Ecdysozoa</taxon>
        <taxon>Arthropoda</taxon>
        <taxon>Hexapoda</taxon>
        <taxon>Insecta</taxon>
        <taxon>Pterygota</taxon>
        <taxon>Neoptera</taxon>
        <taxon>Endopterygota</taxon>
        <taxon>Coleoptera</taxon>
        <taxon>Polyphaga</taxon>
        <taxon>Elateriformia</taxon>
        <taxon>Elateroidea</taxon>
        <taxon>Lampyridae</taxon>
        <taxon>Luciolinae</taxon>
        <taxon>Aquatica</taxon>
    </lineage>
</organism>
<dbReference type="Proteomes" id="UP001353858">
    <property type="component" value="Unassembled WGS sequence"/>
</dbReference>
<evidence type="ECO:0000256" key="9">
    <source>
        <dbReference type="ARBA" id="ARBA00023136"/>
    </source>
</evidence>
<dbReference type="GO" id="GO:0008528">
    <property type="term" value="F:G protein-coupled peptide receptor activity"/>
    <property type="evidence" value="ECO:0007669"/>
    <property type="project" value="TreeGrafter"/>
</dbReference>
<keyword evidence="3" id="KW-1003">Cell membrane</keyword>
<evidence type="ECO:0000256" key="15">
    <source>
        <dbReference type="RuleBase" id="RU000688"/>
    </source>
</evidence>
<dbReference type="Pfam" id="PF00057">
    <property type="entry name" value="Ldl_recept_a"/>
    <property type="match status" value="1"/>
</dbReference>
<dbReference type="EMBL" id="JARPUR010000001">
    <property type="protein sequence ID" value="KAK4887781.1"/>
    <property type="molecule type" value="Genomic_DNA"/>
</dbReference>
<evidence type="ECO:0000256" key="16">
    <source>
        <dbReference type="SAM" id="MobiDB-lite"/>
    </source>
</evidence>
<dbReference type="InterPro" id="IPR000276">
    <property type="entry name" value="GPCR_Rhodpsn"/>
</dbReference>
<feature type="transmembrane region" description="Helical" evidence="17">
    <location>
        <begin position="581"/>
        <end position="602"/>
    </location>
</feature>
<keyword evidence="7 17" id="KW-1133">Transmembrane helix</keyword>
<evidence type="ECO:0000256" key="6">
    <source>
        <dbReference type="ARBA" id="ARBA00022737"/>
    </source>
</evidence>
<dbReference type="PROSITE" id="PS01209">
    <property type="entry name" value="LDLRA_1"/>
    <property type="match status" value="1"/>
</dbReference>
<keyword evidence="12" id="KW-0325">Glycoprotein</keyword>
<dbReference type="PANTHER" id="PTHR24372">
    <property type="entry name" value="GLYCOPROTEIN HORMONE RECEPTOR"/>
    <property type="match status" value="1"/>
</dbReference>
<dbReference type="SUPFAM" id="SSF81321">
    <property type="entry name" value="Family A G protein-coupled receptor-like"/>
    <property type="match status" value="1"/>
</dbReference>
<proteinExistence type="inferred from homology"/>
<comment type="caution">
    <text evidence="19">The sequence shown here is derived from an EMBL/GenBank/DDBJ whole genome shotgun (WGS) entry which is preliminary data.</text>
</comment>
<dbReference type="GO" id="GO:0005886">
    <property type="term" value="C:plasma membrane"/>
    <property type="evidence" value="ECO:0007669"/>
    <property type="project" value="UniProtKB-SubCell"/>
</dbReference>
<name>A0AAN7PRT0_9COLE</name>
<dbReference type="InterPro" id="IPR008112">
    <property type="entry name" value="Relaxin_rcpt"/>
</dbReference>
<dbReference type="PANTHER" id="PTHR24372:SF80">
    <property type="entry name" value="FI21465P1-RELATED"/>
    <property type="match status" value="1"/>
</dbReference>
<dbReference type="Pfam" id="PF00001">
    <property type="entry name" value="7tm_1"/>
    <property type="match status" value="1"/>
</dbReference>
<dbReference type="PROSITE" id="PS51450">
    <property type="entry name" value="LRR"/>
    <property type="match status" value="1"/>
</dbReference>
<dbReference type="SMART" id="SM00369">
    <property type="entry name" value="LRR_TYP"/>
    <property type="match status" value="6"/>
</dbReference>
<dbReference type="CDD" id="cd00112">
    <property type="entry name" value="LDLa"/>
    <property type="match status" value="1"/>
</dbReference>
<evidence type="ECO:0000256" key="3">
    <source>
        <dbReference type="ARBA" id="ARBA00022475"/>
    </source>
</evidence>
<evidence type="ECO:0000256" key="10">
    <source>
        <dbReference type="ARBA" id="ARBA00023157"/>
    </source>
</evidence>
<dbReference type="AlphaFoldDB" id="A0AAN7PRT0"/>
<evidence type="ECO:0000313" key="20">
    <source>
        <dbReference type="Proteomes" id="UP001353858"/>
    </source>
</evidence>
<keyword evidence="6" id="KW-0677">Repeat</keyword>
<feature type="disulfide bond" evidence="14">
    <location>
        <begin position="52"/>
        <end position="67"/>
    </location>
</feature>
<dbReference type="InterPro" id="IPR003591">
    <property type="entry name" value="Leu-rich_rpt_typical-subtyp"/>
</dbReference>
<feature type="region of interest" description="Disordered" evidence="16">
    <location>
        <begin position="240"/>
        <end position="259"/>
    </location>
</feature>
<keyword evidence="20" id="KW-1185">Reference proteome</keyword>
<dbReference type="PRINTS" id="PR00237">
    <property type="entry name" value="GPCRRHODOPSN"/>
</dbReference>
<dbReference type="PROSITE" id="PS50262">
    <property type="entry name" value="G_PROTEIN_RECEP_F1_2"/>
    <property type="match status" value="1"/>
</dbReference>
<dbReference type="Pfam" id="PF13855">
    <property type="entry name" value="LRR_8"/>
    <property type="match status" value="2"/>
</dbReference>
<keyword evidence="13 15" id="KW-0807">Transducer</keyword>